<proteinExistence type="predicted"/>
<dbReference type="AlphaFoldDB" id="F0WAS7"/>
<name>F0WAS7_9STRA</name>
<accession>F0WAS7</accession>
<gene>
    <name evidence="1" type="primary">AlNc14C47G3791</name>
    <name evidence="1" type="ORF">ALNC14_043920</name>
</gene>
<dbReference type="EMBL" id="FR824092">
    <property type="protein sequence ID" value="CCA18249.1"/>
    <property type="molecule type" value="Genomic_DNA"/>
</dbReference>
<organism evidence="1">
    <name type="scientific">Albugo laibachii Nc14</name>
    <dbReference type="NCBI Taxonomy" id="890382"/>
    <lineage>
        <taxon>Eukaryota</taxon>
        <taxon>Sar</taxon>
        <taxon>Stramenopiles</taxon>
        <taxon>Oomycota</taxon>
        <taxon>Peronosporomycetes</taxon>
        <taxon>Albuginales</taxon>
        <taxon>Albuginaceae</taxon>
        <taxon>Albugo</taxon>
    </lineage>
</organism>
<protein>
    <submittedName>
        <fullName evidence="1">AlNc14C47G3791 protein</fullName>
    </submittedName>
</protein>
<dbReference type="HOGENOM" id="CLU_2337895_0_0_1"/>
<sequence length="101" mass="11633">MKEMKEAQSHTKKCLNHAKKQCFRCRRYKAAQLIHAKLHIPSTPLRHFAYNAISISQNRDAYCVLVARAEISWHRTLEESTAISTVLHGDHIDRNGLPCHT</sequence>
<reference evidence="1" key="2">
    <citation type="submission" date="2011-02" db="EMBL/GenBank/DDBJ databases">
        <authorList>
            <person name="MacLean D."/>
        </authorList>
    </citation>
    <scope>NUCLEOTIDE SEQUENCE</scope>
</reference>
<evidence type="ECO:0000313" key="1">
    <source>
        <dbReference type="EMBL" id="CCA18249.1"/>
    </source>
</evidence>
<reference evidence="1" key="1">
    <citation type="journal article" date="2011" name="PLoS Biol.">
        <title>Gene gain and loss during evolution of obligate parasitism in the white rust pathogen of Arabidopsis thaliana.</title>
        <authorList>
            <person name="Kemen E."/>
            <person name="Gardiner A."/>
            <person name="Schultz-Larsen T."/>
            <person name="Kemen A.C."/>
            <person name="Balmuth A.L."/>
            <person name="Robert-Seilaniantz A."/>
            <person name="Bailey K."/>
            <person name="Holub E."/>
            <person name="Studholme D.J."/>
            <person name="Maclean D."/>
            <person name="Jones J.D."/>
        </authorList>
    </citation>
    <scope>NUCLEOTIDE SEQUENCE</scope>
</reference>